<dbReference type="InterPro" id="IPR044524">
    <property type="entry name" value="Isoase_HisA-like"/>
</dbReference>
<protein>
    <recommendedName>
        <fullName evidence="9">1-(5-phosphoribosyl)-5-[(5-phosphoribosylamino)methylideneamino] imidazole-4-carboxamide isomerase</fullName>
        <ecNumber evidence="9">5.3.1.16</ecNumber>
    </recommendedName>
    <alternativeName>
        <fullName evidence="9">Phosphoribosylformimino-5-aminoimidazole carboxamide ribotide isomerase</fullName>
    </alternativeName>
</protein>
<dbReference type="GO" id="GO:0000162">
    <property type="term" value="P:L-tryptophan biosynthetic process"/>
    <property type="evidence" value="ECO:0007669"/>
    <property type="project" value="TreeGrafter"/>
</dbReference>
<dbReference type="STRING" id="1008459.TASI_1449"/>
<evidence type="ECO:0000256" key="3">
    <source>
        <dbReference type="ARBA" id="ARBA00005133"/>
    </source>
</evidence>
<evidence type="ECO:0000256" key="6">
    <source>
        <dbReference type="ARBA" id="ARBA00022605"/>
    </source>
</evidence>
<dbReference type="UniPathway" id="UPA00031">
    <property type="reaction ID" value="UER00009"/>
</dbReference>
<evidence type="ECO:0000256" key="2">
    <source>
        <dbReference type="ARBA" id="ARBA00004496"/>
    </source>
</evidence>
<dbReference type="Proteomes" id="UP000009284">
    <property type="component" value="Chromosome"/>
</dbReference>
<keyword evidence="12" id="KW-1185">Reference proteome</keyword>
<dbReference type="InterPro" id="IPR006062">
    <property type="entry name" value="His_biosynth"/>
</dbReference>
<evidence type="ECO:0000313" key="11">
    <source>
        <dbReference type="EMBL" id="AEP37187.1"/>
    </source>
</evidence>
<name>G4QAF6_TAYAM</name>
<dbReference type="GO" id="GO:0003949">
    <property type="term" value="F:1-(5-phosphoribosyl)-5-[(5-phosphoribosylamino)methylideneamino]imidazole-4-carboxamide isomerase activity"/>
    <property type="evidence" value="ECO:0007669"/>
    <property type="project" value="UniProtKB-UniRule"/>
</dbReference>
<dbReference type="Pfam" id="PF00977">
    <property type="entry name" value="His_biosynth"/>
    <property type="match status" value="1"/>
</dbReference>
<organism evidence="11 12">
    <name type="scientific">Taylorella asinigenitalis (strain MCE3)</name>
    <dbReference type="NCBI Taxonomy" id="1008459"/>
    <lineage>
        <taxon>Bacteria</taxon>
        <taxon>Pseudomonadati</taxon>
        <taxon>Pseudomonadota</taxon>
        <taxon>Betaproteobacteria</taxon>
        <taxon>Burkholderiales</taxon>
        <taxon>Alcaligenaceae</taxon>
        <taxon>Taylorella</taxon>
    </lineage>
</organism>
<dbReference type="GO" id="GO:0000105">
    <property type="term" value="P:L-histidine biosynthetic process"/>
    <property type="evidence" value="ECO:0007669"/>
    <property type="project" value="UniProtKB-UniRule"/>
</dbReference>
<keyword evidence="5 9" id="KW-0963">Cytoplasm</keyword>
<sequence length="251" mass="27224">MWIIPSIFIQDGKCVHVSYGDKTSSTPFDVDPVEQAKKWADLGADRLHIVQLGPNAASQNAATYSKNNDVLGKIVDEVSHYLPLQIAGGIKTMASIESYLDMGFDYVVVGSAGVKDPHFMNDACSAFNGQVILGLDARDGKVVTDSWSKVTKFDAISIAQRLTDEGIDSIIYTDMGPNGDMTELNYEATINFAQNVDVPVLACGDIDQVSRFKEIKTLVDYGVDGIILGKCLDKGNYSLQDAIDIVDSIND</sequence>
<comment type="subcellular location">
    <subcellularLocation>
        <location evidence="2 9">Cytoplasm</location>
    </subcellularLocation>
</comment>
<dbReference type="InterPro" id="IPR013785">
    <property type="entry name" value="Aldolase_TIM"/>
</dbReference>
<dbReference type="eggNOG" id="COG0106">
    <property type="taxonomic scope" value="Bacteria"/>
</dbReference>
<comment type="caution">
    <text evidence="9">Lacks conserved residue(s) required for the propagation of feature annotation.</text>
</comment>
<dbReference type="EC" id="5.3.1.16" evidence="9"/>
<evidence type="ECO:0000256" key="8">
    <source>
        <dbReference type="ARBA" id="ARBA00023235"/>
    </source>
</evidence>
<evidence type="ECO:0000256" key="9">
    <source>
        <dbReference type="HAMAP-Rule" id="MF_01014"/>
    </source>
</evidence>
<keyword evidence="7 9" id="KW-0368">Histidine biosynthesis</keyword>
<dbReference type="HAMAP" id="MF_01014">
    <property type="entry name" value="HisA"/>
    <property type="match status" value="1"/>
</dbReference>
<feature type="active site" description="Proton donor" evidence="9">
    <location>
        <position position="136"/>
    </location>
</feature>
<comment type="similarity">
    <text evidence="4 9 10">Belongs to the HisA/HisF family.</text>
</comment>
<evidence type="ECO:0000256" key="1">
    <source>
        <dbReference type="ARBA" id="ARBA00000901"/>
    </source>
</evidence>
<dbReference type="SUPFAM" id="SSF51366">
    <property type="entry name" value="Ribulose-phoshate binding barrel"/>
    <property type="match status" value="1"/>
</dbReference>
<dbReference type="EMBL" id="CP003059">
    <property type="protein sequence ID" value="AEP37187.1"/>
    <property type="molecule type" value="Genomic_DNA"/>
</dbReference>
<dbReference type="PANTHER" id="PTHR43090:SF2">
    <property type="entry name" value="1-(5-PHOSPHORIBOSYL)-5-[(5-PHOSPHORIBOSYLAMINO)METHYLIDENEAMINO] IMIDAZOLE-4-CARBOXAMIDE ISOMERASE"/>
    <property type="match status" value="1"/>
</dbReference>
<reference key="1">
    <citation type="submission" date="2011-09" db="EMBL/GenBank/DDBJ databases">
        <title>Genomic characterization of the Taylorella genus.</title>
        <authorList>
            <person name="Hebert L."/>
            <person name="Moumen B."/>
            <person name="Pons N."/>
            <person name="Duquesne F."/>
            <person name="Breuil M.-F."/>
            <person name="Goux D."/>
            <person name="Batto J.-M."/>
            <person name="Renault P."/>
            <person name="Laugier C."/>
            <person name="Petry S."/>
        </authorList>
    </citation>
    <scope>NUCLEOTIDE SEQUENCE</scope>
    <source>
        <strain>MCE3</strain>
    </source>
</reference>
<proteinExistence type="inferred from homology"/>
<dbReference type="InterPro" id="IPR011060">
    <property type="entry name" value="RibuloseP-bd_barrel"/>
</dbReference>
<dbReference type="InterPro" id="IPR023016">
    <property type="entry name" value="HisA/PriA"/>
</dbReference>
<keyword evidence="6 9" id="KW-0028">Amino-acid biosynthesis</keyword>
<evidence type="ECO:0000256" key="4">
    <source>
        <dbReference type="ARBA" id="ARBA00009667"/>
    </source>
</evidence>
<gene>
    <name evidence="9" type="primary">hisA</name>
    <name evidence="11" type="ordered locus">TASI_1449</name>
</gene>
<evidence type="ECO:0000256" key="7">
    <source>
        <dbReference type="ARBA" id="ARBA00023102"/>
    </source>
</evidence>
<dbReference type="RefSeq" id="WP_014112081.1">
    <property type="nucleotide sequence ID" value="NC_016043.1"/>
</dbReference>
<keyword evidence="8 9" id="KW-0413">Isomerase</keyword>
<dbReference type="GO" id="GO:0005737">
    <property type="term" value="C:cytoplasm"/>
    <property type="evidence" value="ECO:0007669"/>
    <property type="project" value="UniProtKB-SubCell"/>
</dbReference>
<dbReference type="Gene3D" id="3.20.20.70">
    <property type="entry name" value="Aldolase class I"/>
    <property type="match status" value="1"/>
</dbReference>
<comment type="catalytic activity">
    <reaction evidence="1 9">
        <text>1-(5-phospho-beta-D-ribosyl)-5-[(5-phospho-beta-D-ribosylamino)methylideneamino]imidazole-4-carboxamide = 5-[(5-phospho-1-deoxy-D-ribulos-1-ylimino)methylamino]-1-(5-phospho-beta-D-ribosyl)imidazole-4-carboxamide</text>
        <dbReference type="Rhea" id="RHEA:15469"/>
        <dbReference type="ChEBI" id="CHEBI:58435"/>
        <dbReference type="ChEBI" id="CHEBI:58525"/>
        <dbReference type="EC" id="5.3.1.16"/>
    </reaction>
</comment>
<comment type="pathway">
    <text evidence="3 9">Amino-acid biosynthesis; L-histidine biosynthesis; L-histidine from 5-phospho-alpha-D-ribose 1-diphosphate: step 4/9.</text>
</comment>
<evidence type="ECO:0000256" key="10">
    <source>
        <dbReference type="RuleBase" id="RU003657"/>
    </source>
</evidence>
<evidence type="ECO:0000313" key="12">
    <source>
        <dbReference type="Proteomes" id="UP000009284"/>
    </source>
</evidence>
<reference evidence="11 12" key="2">
    <citation type="journal article" date="2012" name="PLoS ONE">
        <title>Genomic characterization of the taylorella genus.</title>
        <authorList>
            <person name="Hebert L."/>
            <person name="Moumen B."/>
            <person name="Pons N."/>
            <person name="Duquesne F."/>
            <person name="Breuil M.F."/>
            <person name="Goux D."/>
            <person name="Batto J.M."/>
            <person name="Laugier C."/>
            <person name="Renault P."/>
            <person name="Petry S."/>
        </authorList>
    </citation>
    <scope>NUCLEOTIDE SEQUENCE [LARGE SCALE GENOMIC DNA]</scope>
    <source>
        <strain evidence="11 12">MCE3</strain>
    </source>
</reference>
<dbReference type="HOGENOM" id="CLU_048577_1_1_4"/>
<accession>G4QAF6</accession>
<dbReference type="PANTHER" id="PTHR43090">
    <property type="entry name" value="1-(5-PHOSPHORIBOSYL)-5-[(5-PHOSPHORIBOSYLAMINO)METHYLIDENEAMINO] IMIDAZOLE-4-CARBOXAMIDE ISOMERASE"/>
    <property type="match status" value="1"/>
</dbReference>
<evidence type="ECO:0000256" key="5">
    <source>
        <dbReference type="ARBA" id="ARBA00022490"/>
    </source>
</evidence>
<dbReference type="AlphaFoldDB" id="G4QAF6"/>
<dbReference type="KEGG" id="tas:TASI_1449"/>
<dbReference type="OrthoDB" id="9807749at2"/>